<feature type="transmembrane region" description="Helical" evidence="7">
    <location>
        <begin position="296"/>
        <end position="320"/>
    </location>
</feature>
<feature type="domain" description="SPX" evidence="9">
    <location>
        <begin position="1"/>
        <end position="158"/>
    </location>
</feature>
<evidence type="ECO:0000313" key="10">
    <source>
        <dbReference type="EMBL" id="CAG5099348.1"/>
    </source>
</evidence>
<feature type="coiled-coil region" evidence="6">
    <location>
        <begin position="91"/>
        <end position="118"/>
    </location>
</feature>
<evidence type="ECO:0000259" key="8">
    <source>
        <dbReference type="PROSITE" id="PS51380"/>
    </source>
</evidence>
<keyword evidence="6" id="KW-0175">Coiled coil</keyword>
<dbReference type="PANTHER" id="PTHR10783:SF103">
    <property type="entry name" value="SOLUTE CARRIER FAMILY 53 MEMBER 1"/>
    <property type="match status" value="1"/>
</dbReference>
<evidence type="ECO:0000256" key="7">
    <source>
        <dbReference type="SAM" id="Phobius"/>
    </source>
</evidence>
<feature type="domain" description="EXS" evidence="8">
    <location>
        <begin position="460"/>
        <end position="666"/>
    </location>
</feature>
<evidence type="ECO:0000256" key="1">
    <source>
        <dbReference type="ARBA" id="ARBA00004141"/>
    </source>
</evidence>
<proteinExistence type="inferred from homology"/>
<gene>
    <name evidence="10" type="ORF">OKIOD_LOCUS8027</name>
</gene>
<feature type="transmembrane region" description="Helical" evidence="7">
    <location>
        <begin position="258"/>
        <end position="276"/>
    </location>
</feature>
<dbReference type="Pfam" id="PF03105">
    <property type="entry name" value="SPX"/>
    <property type="match status" value="2"/>
</dbReference>
<dbReference type="PROSITE" id="PS51382">
    <property type="entry name" value="SPX"/>
    <property type="match status" value="1"/>
</dbReference>
<dbReference type="Proteomes" id="UP001158576">
    <property type="component" value="Chromosome XSR"/>
</dbReference>
<keyword evidence="4 7" id="KW-1133">Transmembrane helix</keyword>
<accession>A0ABN7SQJ9</accession>
<evidence type="ECO:0000259" key="9">
    <source>
        <dbReference type="PROSITE" id="PS51382"/>
    </source>
</evidence>
<feature type="transmembrane region" description="Helical" evidence="7">
    <location>
        <begin position="528"/>
        <end position="545"/>
    </location>
</feature>
<organism evidence="10 11">
    <name type="scientific">Oikopleura dioica</name>
    <name type="common">Tunicate</name>
    <dbReference type="NCBI Taxonomy" id="34765"/>
    <lineage>
        <taxon>Eukaryota</taxon>
        <taxon>Metazoa</taxon>
        <taxon>Chordata</taxon>
        <taxon>Tunicata</taxon>
        <taxon>Appendicularia</taxon>
        <taxon>Copelata</taxon>
        <taxon>Oikopleuridae</taxon>
        <taxon>Oikopleura</taxon>
    </lineage>
</organism>
<comment type="subcellular location">
    <subcellularLocation>
        <location evidence="1">Membrane</location>
        <topology evidence="1">Multi-pass membrane protein</topology>
    </subcellularLocation>
</comment>
<evidence type="ECO:0000256" key="6">
    <source>
        <dbReference type="SAM" id="Coils"/>
    </source>
</evidence>
<name>A0ABN7SQJ9_OIKDI</name>
<dbReference type="InterPro" id="IPR004342">
    <property type="entry name" value="EXS_C"/>
</dbReference>
<evidence type="ECO:0000256" key="4">
    <source>
        <dbReference type="ARBA" id="ARBA00022989"/>
    </source>
</evidence>
<dbReference type="PROSITE" id="PS51380">
    <property type="entry name" value="EXS"/>
    <property type="match status" value="1"/>
</dbReference>
<evidence type="ECO:0000256" key="2">
    <source>
        <dbReference type="ARBA" id="ARBA00009665"/>
    </source>
</evidence>
<evidence type="ECO:0000256" key="3">
    <source>
        <dbReference type="ARBA" id="ARBA00022692"/>
    </source>
</evidence>
<dbReference type="InterPro" id="IPR004331">
    <property type="entry name" value="SPX_dom"/>
</dbReference>
<dbReference type="Pfam" id="PF03124">
    <property type="entry name" value="EXS"/>
    <property type="match status" value="1"/>
</dbReference>
<keyword evidence="5 7" id="KW-0472">Membrane</keyword>
<comment type="similarity">
    <text evidence="2">Belongs to the SYG1 (TC 2.A.94) family.</text>
</comment>
<reference evidence="10 11" key="1">
    <citation type="submission" date="2021-04" db="EMBL/GenBank/DDBJ databases">
        <authorList>
            <person name="Bliznina A."/>
        </authorList>
    </citation>
    <scope>NUCLEOTIDE SEQUENCE [LARGE SCALE GENOMIC DNA]</scope>
</reference>
<evidence type="ECO:0000256" key="5">
    <source>
        <dbReference type="ARBA" id="ARBA00023136"/>
    </source>
</evidence>
<protein>
    <submittedName>
        <fullName evidence="10">Oidioi.mRNA.OKI2018_I69.XSR.g16469.t1.cds</fullName>
    </submittedName>
</protein>
<feature type="transmembrane region" description="Helical" evidence="7">
    <location>
        <begin position="213"/>
        <end position="237"/>
    </location>
</feature>
<dbReference type="PANTHER" id="PTHR10783">
    <property type="entry name" value="XENOTROPIC AND POLYTROPIC RETROVIRUS RECEPTOR 1-RELATED"/>
    <property type="match status" value="1"/>
</dbReference>
<evidence type="ECO:0000313" key="11">
    <source>
        <dbReference type="Proteomes" id="UP001158576"/>
    </source>
</evidence>
<dbReference type="EMBL" id="OU015569">
    <property type="protein sequence ID" value="CAG5099348.1"/>
    <property type="molecule type" value="Genomic_DNA"/>
</dbReference>
<sequence length="683" mass="79677">MKFAQELATKLTSEWRSEYVDYVKLKEIITRLNDGKENEVKFRIMKSMISTDFIQREKMKLSEQFFDEQEKEETKVNLFFNEKISYANRHLADISRNVEEIQMHAKKEQKRLKEAICEFYLFVKKLQAYQELNFTAFRKINKKHDKIMESEDGAIFMNIIKNSRFNIRSLTLNIVRELESLMTTLEDGDTKKAMNRLRVPPITDIVEGKTNHYLLIFGVLFGTCLMFLLAIIGIFYLNNAEFDVDKNLATTIVLFRPTLLIALFIIFFSLNMYGWARAGVNNILIFEINPRDRLTAVQMGCVGTGLLLLWLIFLWIYLVLSSNIIAISYRPYVNYIPITLDILFILFAFFPSKGTELWTTQKFFWKLLIRELKAGFIPVAFVDFWFADQLNSLGQVFLDFEQTLCLISTNKIPLNFIPTPSVVNESAIRIDSDDINDPASFVNTTLQPRSEAESVIEVCSPSSIDYGFRFIFWVLPAYIRFAQCIRRAIDSPKRRAHHLQNAAKYSTSFLKVALAYAYAYSGKSSSSFAFWILANIIASVFTLFWDLRMDWGLLNFQKKQILRDELIYGHGETNWIYYVAIIQDAVLRFAWIAKYFLGTSIISSTLSSSQLAQVWQSLFAFIELIRRFIWNFFRLENEHLNNCGEFRAVREISLIVINEDEIVSLENLMDSREPSHFHKLKSH</sequence>
<keyword evidence="3 7" id="KW-0812">Transmembrane</keyword>
<keyword evidence="11" id="KW-1185">Reference proteome</keyword>
<feature type="transmembrane region" description="Helical" evidence="7">
    <location>
        <begin position="332"/>
        <end position="350"/>
    </location>
</feature>